<dbReference type="Gene3D" id="3.40.50.150">
    <property type="entry name" value="Vaccinia Virus protein VP39"/>
    <property type="match status" value="1"/>
</dbReference>
<dbReference type="EMBL" id="CADCVV010000030">
    <property type="protein sequence ID" value="CAA9485038.1"/>
    <property type="molecule type" value="Genomic_DNA"/>
</dbReference>
<dbReference type="InterPro" id="IPR029063">
    <property type="entry name" value="SAM-dependent_MTases_sf"/>
</dbReference>
<dbReference type="SUPFAM" id="SSF53335">
    <property type="entry name" value="S-adenosyl-L-methionine-dependent methyltransferases"/>
    <property type="match status" value="1"/>
</dbReference>
<organism evidence="2">
    <name type="scientific">uncultured Solirubrobacterales bacterium</name>
    <dbReference type="NCBI Taxonomy" id="768556"/>
    <lineage>
        <taxon>Bacteria</taxon>
        <taxon>Bacillati</taxon>
        <taxon>Actinomycetota</taxon>
        <taxon>Thermoleophilia</taxon>
        <taxon>Solirubrobacterales</taxon>
        <taxon>environmental samples</taxon>
    </lineage>
</organism>
<evidence type="ECO:0000259" key="1">
    <source>
        <dbReference type="Pfam" id="PF08241"/>
    </source>
</evidence>
<feature type="domain" description="Methyltransferase type 11" evidence="1">
    <location>
        <begin position="95"/>
        <end position="189"/>
    </location>
</feature>
<name>A0A6J4S2Z7_9ACTN</name>
<protein>
    <recommendedName>
        <fullName evidence="1">Methyltransferase type 11 domain-containing protein</fullName>
    </recommendedName>
</protein>
<sequence>MSSKAPTEHGLSRRALFGAGLGRLARSRLEQLEALTGEDGSAPAAAERGLGAGQLEQELRRAFDAGGPQPFLRQLEPVAERLVAAARVEVGQLALDVGAGDGNVALALARRGAVTEACDLAPAMVERGRARTDGEGMAIEWHQADVEALPSGDRVFDVVLSSFGAIWAPRPDRAVAELTRVCRPEGTIALAVPVPRGFLGDAIALGREAAGWPAKVQQPERWGRYETAYLHLFGLEDLEVLDETLQLDFEDADELWDALSSPAGPLGRARLARPDQADDLRDQVLRLAAEHGEMSGRVVIPCPYALLIGRRPPEALP</sequence>
<dbReference type="CDD" id="cd02440">
    <property type="entry name" value="AdoMet_MTases"/>
    <property type="match status" value="1"/>
</dbReference>
<gene>
    <name evidence="2" type="ORF">AVDCRST_MAG17-402</name>
</gene>
<dbReference type="InterPro" id="IPR013216">
    <property type="entry name" value="Methyltransf_11"/>
</dbReference>
<dbReference type="PANTHER" id="PTHR43591">
    <property type="entry name" value="METHYLTRANSFERASE"/>
    <property type="match status" value="1"/>
</dbReference>
<dbReference type="Pfam" id="PF08241">
    <property type="entry name" value="Methyltransf_11"/>
    <property type="match status" value="1"/>
</dbReference>
<dbReference type="PANTHER" id="PTHR43591:SF24">
    <property type="entry name" value="2-METHOXY-6-POLYPRENYL-1,4-BENZOQUINOL METHYLASE, MITOCHONDRIAL"/>
    <property type="match status" value="1"/>
</dbReference>
<reference evidence="2" key="1">
    <citation type="submission" date="2020-02" db="EMBL/GenBank/DDBJ databases">
        <authorList>
            <person name="Meier V. D."/>
        </authorList>
    </citation>
    <scope>NUCLEOTIDE SEQUENCE</scope>
    <source>
        <strain evidence="2">AVDCRST_MAG17</strain>
    </source>
</reference>
<accession>A0A6J4S2Z7</accession>
<proteinExistence type="predicted"/>
<dbReference type="GO" id="GO:0008757">
    <property type="term" value="F:S-adenosylmethionine-dependent methyltransferase activity"/>
    <property type="evidence" value="ECO:0007669"/>
    <property type="project" value="InterPro"/>
</dbReference>
<dbReference type="AlphaFoldDB" id="A0A6J4S2Z7"/>
<evidence type="ECO:0000313" key="2">
    <source>
        <dbReference type="EMBL" id="CAA9485038.1"/>
    </source>
</evidence>